<evidence type="ECO:0000256" key="4">
    <source>
        <dbReference type="ARBA" id="ARBA00023163"/>
    </source>
</evidence>
<evidence type="ECO:0000256" key="3">
    <source>
        <dbReference type="ARBA" id="ARBA00023125"/>
    </source>
</evidence>
<dbReference type="InterPro" id="IPR007627">
    <property type="entry name" value="RNA_pol_sigma70_r2"/>
</dbReference>
<dbReference type="InterPro" id="IPR007630">
    <property type="entry name" value="RNA_pol_sigma70_r4"/>
</dbReference>
<dbReference type="SUPFAM" id="SSF88659">
    <property type="entry name" value="Sigma3 and sigma4 domains of RNA polymerase sigma factors"/>
    <property type="match status" value="2"/>
</dbReference>
<dbReference type="AlphaFoldDB" id="A0A062XYW3"/>
<dbReference type="CDD" id="cd06171">
    <property type="entry name" value="Sigma70_r4"/>
    <property type="match status" value="1"/>
</dbReference>
<keyword evidence="7" id="KW-1185">Reference proteome</keyword>
<dbReference type="GO" id="GO:0003677">
    <property type="term" value="F:DNA binding"/>
    <property type="evidence" value="ECO:0007669"/>
    <property type="project" value="UniProtKB-KW"/>
</dbReference>
<keyword evidence="4" id="KW-0804">Transcription</keyword>
<keyword evidence="3" id="KW-0238">DNA-binding</keyword>
<dbReference type="STRING" id="1312852.EG19_03050"/>
<dbReference type="Pfam" id="PF00140">
    <property type="entry name" value="Sigma70_r1_2"/>
    <property type="match status" value="1"/>
</dbReference>
<dbReference type="GO" id="GO:0016987">
    <property type="term" value="F:sigma factor activity"/>
    <property type="evidence" value="ECO:0007669"/>
    <property type="project" value="UniProtKB-KW"/>
</dbReference>
<dbReference type="InterPro" id="IPR013325">
    <property type="entry name" value="RNA_pol_sigma_r2"/>
</dbReference>
<dbReference type="Pfam" id="PF04542">
    <property type="entry name" value="Sigma70_r2"/>
    <property type="match status" value="1"/>
</dbReference>
<proteinExistence type="predicted"/>
<accession>A0A062XYW3</accession>
<dbReference type="InterPro" id="IPR014284">
    <property type="entry name" value="RNA_pol_sigma-70_dom"/>
</dbReference>
<evidence type="ECO:0000256" key="1">
    <source>
        <dbReference type="ARBA" id="ARBA00023015"/>
    </source>
</evidence>
<dbReference type="Proteomes" id="UP000027284">
    <property type="component" value="Unassembled WGS sequence"/>
</dbReference>
<dbReference type="Gene3D" id="1.10.10.10">
    <property type="entry name" value="Winged helix-like DNA-binding domain superfamily/Winged helix DNA-binding domain"/>
    <property type="match status" value="2"/>
</dbReference>
<dbReference type="PANTHER" id="PTHR30603:SF47">
    <property type="entry name" value="RNA POLYMERASE SIGMA FACTOR SIGD, CHLOROPLASTIC"/>
    <property type="match status" value="1"/>
</dbReference>
<feature type="domain" description="RNA polymerase sigma-70" evidence="5">
    <location>
        <begin position="244"/>
        <end position="270"/>
    </location>
</feature>
<dbReference type="InterPro" id="IPR007624">
    <property type="entry name" value="RNA_pol_sigma70_r3"/>
</dbReference>
<dbReference type="PROSITE" id="PS00716">
    <property type="entry name" value="SIGMA70_2"/>
    <property type="match status" value="1"/>
</dbReference>
<dbReference type="PANTHER" id="PTHR30603">
    <property type="entry name" value="RNA POLYMERASE SIGMA FACTOR RPO"/>
    <property type="match status" value="1"/>
</dbReference>
<dbReference type="GO" id="GO:0006352">
    <property type="term" value="P:DNA-templated transcription initiation"/>
    <property type="evidence" value="ECO:0007669"/>
    <property type="project" value="InterPro"/>
</dbReference>
<evidence type="ECO:0000313" key="6">
    <source>
        <dbReference type="EMBL" id="KDA53705.1"/>
    </source>
</evidence>
<evidence type="ECO:0000256" key="2">
    <source>
        <dbReference type="ARBA" id="ARBA00023082"/>
    </source>
</evidence>
<dbReference type="InterPro" id="IPR013324">
    <property type="entry name" value="RNA_pol_sigma_r3/r4-like"/>
</dbReference>
<dbReference type="RefSeq" id="WP_038049127.1">
    <property type="nucleotide sequence ID" value="NZ_JMFG01000018.1"/>
</dbReference>
<dbReference type="Pfam" id="PF04539">
    <property type="entry name" value="Sigma70_r3"/>
    <property type="match status" value="1"/>
</dbReference>
<dbReference type="Gene3D" id="1.10.601.10">
    <property type="entry name" value="RNA Polymerase Primary Sigma Factor"/>
    <property type="match status" value="1"/>
</dbReference>
<dbReference type="NCBIfam" id="TIGR02937">
    <property type="entry name" value="sigma70-ECF"/>
    <property type="match status" value="1"/>
</dbReference>
<sequence length="284" mass="33105">MTHDEHRYDPEAALLRRYLQEIGRFRQLTPEEERELAERIQKGDAEALRQLVEANLRFVVAYAKRFRHSRISLLDLINEGNIGLIQAAKKFDPKKNVKFITYAVWWIRQAILHALSEHGVSFRLPQKQANVLYRLERSRQALGRELERAPTEEELAEEMSLPVEEVRTLLASNQNFLSLNEPVGEEEEAEFGDLLEQYVIPDADEELLRQSFQETLKEALEELSDKERQILSLRFGLEDDQPRTLREIGEMLGISRERVRQIENLALAKLRRSSKARALASYLN</sequence>
<dbReference type="SUPFAM" id="SSF88946">
    <property type="entry name" value="Sigma2 domain of RNA polymerase sigma factors"/>
    <property type="match status" value="1"/>
</dbReference>
<evidence type="ECO:0000313" key="7">
    <source>
        <dbReference type="Proteomes" id="UP000027284"/>
    </source>
</evidence>
<dbReference type="InterPro" id="IPR050239">
    <property type="entry name" value="Sigma-70_RNA_pol_init_factors"/>
</dbReference>
<dbReference type="EMBL" id="JMFG01000018">
    <property type="protein sequence ID" value="KDA53705.1"/>
    <property type="molecule type" value="Genomic_DNA"/>
</dbReference>
<dbReference type="PIRSF" id="PIRSF000770">
    <property type="entry name" value="RNA_pol_sigma-SigE/K"/>
    <property type="match status" value="1"/>
</dbReference>
<name>A0A062XYW3_9BACT</name>
<dbReference type="InterPro" id="IPR036388">
    <property type="entry name" value="WH-like_DNA-bd_sf"/>
</dbReference>
<gene>
    <name evidence="6" type="ORF">EG19_03050</name>
</gene>
<dbReference type="PRINTS" id="PR00046">
    <property type="entry name" value="SIGMA70FCT"/>
</dbReference>
<evidence type="ECO:0000259" key="5">
    <source>
        <dbReference type="PROSITE" id="PS00716"/>
    </source>
</evidence>
<organism evidence="6 7">
    <name type="scientific">Thermoanaerobaculum aquaticum</name>
    <dbReference type="NCBI Taxonomy" id="1312852"/>
    <lineage>
        <taxon>Bacteria</taxon>
        <taxon>Pseudomonadati</taxon>
        <taxon>Acidobacteriota</taxon>
        <taxon>Thermoanaerobaculia</taxon>
        <taxon>Thermoanaerobaculales</taxon>
        <taxon>Thermoanaerobaculaceae</taxon>
        <taxon>Thermoanaerobaculum</taxon>
    </lineage>
</organism>
<dbReference type="OrthoDB" id="9809557at2"/>
<dbReference type="InterPro" id="IPR009042">
    <property type="entry name" value="RNA_pol_sigma70_r1_2"/>
</dbReference>
<dbReference type="InterPro" id="IPR000943">
    <property type="entry name" value="RNA_pol_sigma70"/>
</dbReference>
<protein>
    <recommendedName>
        <fullName evidence="5">RNA polymerase sigma-70 domain-containing protein</fullName>
    </recommendedName>
</protein>
<keyword evidence="2" id="KW-0731">Sigma factor</keyword>
<keyword evidence="1" id="KW-0805">Transcription regulation</keyword>
<dbReference type="Pfam" id="PF04545">
    <property type="entry name" value="Sigma70_r4"/>
    <property type="match status" value="1"/>
</dbReference>
<comment type="caution">
    <text evidence="6">The sequence shown here is derived from an EMBL/GenBank/DDBJ whole genome shotgun (WGS) entry which is preliminary data.</text>
</comment>
<reference evidence="6 7" key="1">
    <citation type="submission" date="2014-04" db="EMBL/GenBank/DDBJ databases">
        <title>The Genome Sequence of Thermoanaerobaculum aquaticum MP-01, The First Cultivated Group 23 Acidobacterium.</title>
        <authorList>
            <person name="Stamps B.W."/>
            <person name="Losey N.A."/>
            <person name="Lawson P.A."/>
            <person name="Stevenson B.S."/>
        </authorList>
    </citation>
    <scope>NUCLEOTIDE SEQUENCE [LARGE SCALE GENOMIC DNA]</scope>
    <source>
        <strain evidence="6 7">MP-01</strain>
    </source>
</reference>